<reference evidence="1" key="1">
    <citation type="submission" date="2021-04" db="EMBL/GenBank/DDBJ databases">
        <title>Proteiniclasticum sedimins sp. nov., an obligate anaerobic bacterium isolated from anaerobic sludge.</title>
        <authorList>
            <person name="Liu J."/>
        </authorList>
    </citation>
    <scope>NUCLEOTIDE SEQUENCE</scope>
    <source>
        <strain evidence="1">BAD-10</strain>
    </source>
</reference>
<protein>
    <submittedName>
        <fullName evidence="1">Uncharacterized protein</fullName>
    </submittedName>
</protein>
<dbReference type="AlphaFoldDB" id="A0A941CR22"/>
<organism evidence="1 2">
    <name type="scientific">Proteiniclasticum sediminis</name>
    <dbReference type="NCBI Taxonomy" id="2804028"/>
    <lineage>
        <taxon>Bacteria</taxon>
        <taxon>Bacillati</taxon>
        <taxon>Bacillota</taxon>
        <taxon>Clostridia</taxon>
        <taxon>Eubacteriales</taxon>
        <taxon>Clostridiaceae</taxon>
        <taxon>Proteiniclasticum</taxon>
    </lineage>
</organism>
<evidence type="ECO:0000313" key="2">
    <source>
        <dbReference type="Proteomes" id="UP000675379"/>
    </source>
</evidence>
<dbReference type="Proteomes" id="UP000675379">
    <property type="component" value="Unassembled WGS sequence"/>
</dbReference>
<accession>A0A941CR22</accession>
<comment type="caution">
    <text evidence="1">The sequence shown here is derived from an EMBL/GenBank/DDBJ whole genome shotgun (WGS) entry which is preliminary data.</text>
</comment>
<feature type="non-terminal residue" evidence="1">
    <location>
        <position position="67"/>
    </location>
</feature>
<dbReference type="RefSeq" id="WP_211802616.1">
    <property type="nucleotide sequence ID" value="NZ_JAGSCS010000023.1"/>
</dbReference>
<gene>
    <name evidence="1" type="ORF">KCG48_12825</name>
</gene>
<name>A0A941CR22_9CLOT</name>
<dbReference type="EMBL" id="JAGSCS010000023">
    <property type="protein sequence ID" value="MBR0577200.1"/>
    <property type="molecule type" value="Genomic_DNA"/>
</dbReference>
<sequence length="67" mass="7628">MSSIQVYTSNGHKYVRIIESYRVPGHKNPKIRVLKNLGREDELEAKEPGIVERLKREHNASRAADAA</sequence>
<keyword evidence="2" id="KW-1185">Reference proteome</keyword>
<proteinExistence type="predicted"/>
<evidence type="ECO:0000313" key="1">
    <source>
        <dbReference type="EMBL" id="MBR0577200.1"/>
    </source>
</evidence>